<proteinExistence type="predicted"/>
<keyword evidence="3" id="KW-1185">Reference proteome</keyword>
<gene>
    <name evidence="2" type="ORF">CSC3H3_02450</name>
</gene>
<evidence type="ECO:0000256" key="1">
    <source>
        <dbReference type="SAM" id="MobiDB-lite"/>
    </source>
</evidence>
<feature type="compositionally biased region" description="Polar residues" evidence="1">
    <location>
        <begin position="52"/>
        <end position="77"/>
    </location>
</feature>
<sequence>MIGKIGSGYNVAVPAALRPVAPVAERAARGDFGKIIDQSGEAVNQAAQNDLITDENGGQNLSRQASYASETESSPTALTIDASDSDGVASGYSNGGKASNIAALNTLPRGSRVDLIA</sequence>
<dbReference type="EMBL" id="CP024199">
    <property type="protein sequence ID" value="AUG51695.1"/>
    <property type="molecule type" value="Genomic_DNA"/>
</dbReference>
<dbReference type="Proteomes" id="UP000233458">
    <property type="component" value="Chromosome"/>
</dbReference>
<dbReference type="RefSeq" id="WP_101283475.1">
    <property type="nucleotide sequence ID" value="NZ_CP024199.1"/>
</dbReference>
<organism evidence="2 3">
    <name type="scientific">Thalassospira marina</name>
    <dbReference type="NCBI Taxonomy" id="2048283"/>
    <lineage>
        <taxon>Bacteria</taxon>
        <taxon>Pseudomonadati</taxon>
        <taxon>Pseudomonadota</taxon>
        <taxon>Alphaproteobacteria</taxon>
        <taxon>Rhodospirillales</taxon>
        <taxon>Thalassospiraceae</taxon>
        <taxon>Thalassospira</taxon>
    </lineage>
</organism>
<accession>A0ABM6Q5F8</accession>
<evidence type="ECO:0000313" key="3">
    <source>
        <dbReference type="Proteomes" id="UP000233458"/>
    </source>
</evidence>
<evidence type="ECO:0000313" key="2">
    <source>
        <dbReference type="EMBL" id="AUG51695.1"/>
    </source>
</evidence>
<protein>
    <submittedName>
        <fullName evidence="2">Uncharacterized protein</fullName>
    </submittedName>
</protein>
<feature type="region of interest" description="Disordered" evidence="1">
    <location>
        <begin position="52"/>
        <end position="91"/>
    </location>
</feature>
<name>A0ABM6Q5F8_9PROT</name>
<reference evidence="2 3" key="1">
    <citation type="submission" date="2017-10" db="EMBL/GenBank/DDBJ databases">
        <title>Biodiversity and function of Thalassospira species in the particle-attached aromatic-hydrocarbon-degrading consortia from the surface seawater of the China South Sea.</title>
        <authorList>
            <person name="Dong C."/>
            <person name="Liu R."/>
            <person name="Shao Z."/>
        </authorList>
    </citation>
    <scope>NUCLEOTIDE SEQUENCE [LARGE SCALE GENOMIC DNA]</scope>
    <source>
        <strain evidence="2 3">CSC3H3</strain>
    </source>
</reference>